<evidence type="ECO:0008006" key="3">
    <source>
        <dbReference type="Google" id="ProtNLM"/>
    </source>
</evidence>
<gene>
    <name evidence="1" type="ORF">FF38_08057</name>
</gene>
<dbReference type="InterPro" id="IPR016024">
    <property type="entry name" value="ARM-type_fold"/>
</dbReference>
<dbReference type="SUPFAM" id="SSF48371">
    <property type="entry name" value="ARM repeat"/>
    <property type="match status" value="1"/>
</dbReference>
<name>A0A0L0BS51_LUCCU</name>
<evidence type="ECO:0000313" key="2">
    <source>
        <dbReference type="Proteomes" id="UP000037069"/>
    </source>
</evidence>
<dbReference type="InterPro" id="IPR029058">
    <property type="entry name" value="AB_hydrolase_fold"/>
</dbReference>
<dbReference type="Gene3D" id="3.40.50.1820">
    <property type="entry name" value="alpha/beta hydrolase"/>
    <property type="match status" value="1"/>
</dbReference>
<proteinExistence type="predicted"/>
<dbReference type="AlphaFoldDB" id="A0A0L0BS51"/>
<dbReference type="Proteomes" id="UP000037069">
    <property type="component" value="Unassembled WGS sequence"/>
</dbReference>
<comment type="caution">
    <text evidence="1">The sequence shown here is derived from an EMBL/GenBank/DDBJ whole genome shotgun (WGS) entry which is preliminary data.</text>
</comment>
<evidence type="ECO:0000313" key="1">
    <source>
        <dbReference type="EMBL" id="KNC22851.1"/>
    </source>
</evidence>
<dbReference type="EMBL" id="JRES01001454">
    <property type="protein sequence ID" value="KNC22851.1"/>
    <property type="molecule type" value="Genomic_DNA"/>
</dbReference>
<dbReference type="InterPro" id="IPR011989">
    <property type="entry name" value="ARM-like"/>
</dbReference>
<dbReference type="OrthoDB" id="5086500at2759"/>
<sequence length="818" mass="93378">MNNLTTTLRRYPKTLGSVGILTTCGLILYDKRHLQRFISKFVDNSSDKNDKTPEPDYIYIKYHIYKESMRKLKQQEEDEKKWISVIVNPVGKWWKAVKHSIAWRLLNIAQTGSHHERLKAVRQLARIDHLKDWDFRHLAQICDARTAVSLARSGADTRWFIPVHMKGCIKNPKLVLSELHGLLERLKPRSCVKHFFAKYFPQQDPVEDVCEFFTQDHPVSFNVQETDMLKEIIAFLHHVTKEPEVAEQIIKEGGLVHLMELCKIFSDDNETLSTLCKVLANMSIIKDSVEHFFVSGWISVLAEWQQCPDLRLQVISAKTMANLDHDDPNYTVYAPNVYPLHPRLRTRDKPKADIIFVHGLLGGVFITWRQKDRKPTELGLYGKNAFYTSETDDVFLVGEQRRIQMRKNGNGNGNGNGNAKDKVNPKGNVKGIAQNVAGKGVQLIDNKNGGHKESGSIETDALLKATTKHSNKPLQISDNATKELVETLQNEAELDPEWEVVHPDVPLAANENCSGEFSVPGNEWLNQDHEEEYTNCWPMEWLPEDYPNTRIIGIDYTSAVTEWSANFTKYCPCEKGQGHLDVRATSLLERITKADIGNDRPVVWIGHSMGGILTKLILMKAKDSADPQAQQMAKNTNGIVFLGVPHRGSPIAKWKQHMQMILSPSIEVKEMEENAPKLLQLHERFMNCLRTSFRHMKIVSIAEGSPTMLTSFKFPLRIVTEESACINHGDFYVLKDDHLSLSKPIFRQSFLYKRLLQVIDETVNEKLNPDLKEQLPIKKIETHSLKSPTTLQQNPSLLQQTKDVLSFIPQILFKFSTT</sequence>
<protein>
    <recommendedName>
        <fullName evidence="3">GPI inositol-deacylase</fullName>
    </recommendedName>
</protein>
<dbReference type="STRING" id="7375.A0A0L0BS51"/>
<dbReference type="PANTHER" id="PTHR48187:SF2">
    <property type="entry name" value="LD21810P"/>
    <property type="match status" value="1"/>
</dbReference>
<organism evidence="1 2">
    <name type="scientific">Lucilia cuprina</name>
    <name type="common">Green bottle fly</name>
    <name type="synonym">Australian sheep blowfly</name>
    <dbReference type="NCBI Taxonomy" id="7375"/>
    <lineage>
        <taxon>Eukaryota</taxon>
        <taxon>Metazoa</taxon>
        <taxon>Ecdysozoa</taxon>
        <taxon>Arthropoda</taxon>
        <taxon>Hexapoda</taxon>
        <taxon>Insecta</taxon>
        <taxon>Pterygota</taxon>
        <taxon>Neoptera</taxon>
        <taxon>Endopterygota</taxon>
        <taxon>Diptera</taxon>
        <taxon>Brachycera</taxon>
        <taxon>Muscomorpha</taxon>
        <taxon>Oestroidea</taxon>
        <taxon>Calliphoridae</taxon>
        <taxon>Luciliinae</taxon>
        <taxon>Lucilia</taxon>
    </lineage>
</organism>
<dbReference type="PANTHER" id="PTHR48187">
    <property type="entry name" value="LD21810P"/>
    <property type="match status" value="1"/>
</dbReference>
<dbReference type="SUPFAM" id="SSF53474">
    <property type="entry name" value="alpha/beta-Hydrolases"/>
    <property type="match status" value="1"/>
</dbReference>
<keyword evidence="2" id="KW-1185">Reference proteome</keyword>
<reference evidence="1 2" key="1">
    <citation type="journal article" date="2015" name="Nat. Commun.">
        <title>Lucilia cuprina genome unlocks parasitic fly biology to underpin future interventions.</title>
        <authorList>
            <person name="Anstead C.A."/>
            <person name="Korhonen P.K."/>
            <person name="Young N.D."/>
            <person name="Hall R.S."/>
            <person name="Jex A.R."/>
            <person name="Murali S.C."/>
            <person name="Hughes D.S."/>
            <person name="Lee S.F."/>
            <person name="Perry T."/>
            <person name="Stroehlein A.J."/>
            <person name="Ansell B.R."/>
            <person name="Breugelmans B."/>
            <person name="Hofmann A."/>
            <person name="Qu J."/>
            <person name="Dugan S."/>
            <person name="Lee S.L."/>
            <person name="Chao H."/>
            <person name="Dinh H."/>
            <person name="Han Y."/>
            <person name="Doddapaneni H.V."/>
            <person name="Worley K.C."/>
            <person name="Muzny D.M."/>
            <person name="Ioannidis P."/>
            <person name="Waterhouse R.M."/>
            <person name="Zdobnov E.M."/>
            <person name="James P.J."/>
            <person name="Bagnall N.H."/>
            <person name="Kotze A.C."/>
            <person name="Gibbs R.A."/>
            <person name="Richards S."/>
            <person name="Batterham P."/>
            <person name="Gasser R.B."/>
        </authorList>
    </citation>
    <scope>NUCLEOTIDE SEQUENCE [LARGE SCALE GENOMIC DNA]</scope>
    <source>
        <strain evidence="1 2">LS</strain>
        <tissue evidence="1">Full body</tissue>
    </source>
</reference>
<dbReference type="OMA" id="LWLCRHG"/>
<dbReference type="Gene3D" id="1.25.10.10">
    <property type="entry name" value="Leucine-rich Repeat Variant"/>
    <property type="match status" value="1"/>
</dbReference>
<accession>A0A0L0BS51</accession>